<evidence type="ECO:0000259" key="5">
    <source>
        <dbReference type="PROSITE" id="PS50056"/>
    </source>
</evidence>
<dbReference type="InterPro" id="IPR000387">
    <property type="entry name" value="Tyr_Pase_dom"/>
</dbReference>
<dbReference type="AlphaFoldDB" id="A3EXX6"/>
<feature type="domain" description="Tyrosine specific protein phosphatases" evidence="5">
    <location>
        <begin position="22"/>
        <end position="81"/>
    </location>
</feature>
<dbReference type="InterPro" id="IPR029021">
    <property type="entry name" value="Prot-tyrosine_phosphatase-like"/>
</dbReference>
<dbReference type="SUPFAM" id="SSF52799">
    <property type="entry name" value="(Phosphotyrosine protein) phosphatases II"/>
    <property type="match status" value="1"/>
</dbReference>
<dbReference type="PANTHER" id="PTHR45961:SF6">
    <property type="entry name" value="IP21249P"/>
    <property type="match status" value="1"/>
</dbReference>
<evidence type="ECO:0000256" key="1">
    <source>
        <dbReference type="ARBA" id="ARBA00008601"/>
    </source>
</evidence>
<dbReference type="Pfam" id="PF00782">
    <property type="entry name" value="DSPc"/>
    <property type="match status" value="1"/>
</dbReference>
<name>A3EXX6_MACHI</name>
<dbReference type="SMART" id="SM00195">
    <property type="entry name" value="DSPc"/>
    <property type="match status" value="1"/>
</dbReference>
<feature type="domain" description="Tyrosine-protein phosphatase" evidence="4">
    <location>
        <begin position="1"/>
        <end position="102"/>
    </location>
</feature>
<dbReference type="GO" id="GO:0016301">
    <property type="term" value="F:kinase activity"/>
    <property type="evidence" value="ECO:0007669"/>
    <property type="project" value="UniProtKB-KW"/>
</dbReference>
<dbReference type="PROSITE" id="PS50054">
    <property type="entry name" value="TYR_PHOSPHATASE_DUAL"/>
    <property type="match status" value="1"/>
</dbReference>
<dbReference type="PANTHER" id="PTHR45961">
    <property type="entry name" value="IP21249P"/>
    <property type="match status" value="1"/>
</dbReference>
<proteinExistence type="evidence at transcript level"/>
<dbReference type="PROSITE" id="PS50056">
    <property type="entry name" value="TYR_PHOSPHATASE_2"/>
    <property type="match status" value="1"/>
</dbReference>
<feature type="non-terminal residue" evidence="6">
    <location>
        <position position="1"/>
    </location>
</feature>
<dbReference type="Gene3D" id="3.90.190.10">
    <property type="entry name" value="Protein tyrosine phosphatase superfamily"/>
    <property type="match status" value="1"/>
</dbReference>
<keyword evidence="2" id="KW-0378">Hydrolase</keyword>
<comment type="similarity">
    <text evidence="1">Belongs to the protein-tyrosine phosphatase family. Non-receptor class dual specificity subfamily.</text>
</comment>
<dbReference type="EMBL" id="EF092044">
    <property type="protein sequence ID" value="ABN12036.1"/>
    <property type="molecule type" value="mRNA"/>
</dbReference>
<evidence type="ECO:0000256" key="2">
    <source>
        <dbReference type="ARBA" id="ARBA00022801"/>
    </source>
</evidence>
<dbReference type="GO" id="GO:0004721">
    <property type="term" value="F:phosphoprotein phosphatase activity"/>
    <property type="evidence" value="ECO:0007669"/>
    <property type="project" value="UniProtKB-KW"/>
</dbReference>
<dbReference type="GO" id="GO:0005737">
    <property type="term" value="C:cytoplasm"/>
    <property type="evidence" value="ECO:0007669"/>
    <property type="project" value="TreeGrafter"/>
</dbReference>
<keyword evidence="6" id="KW-0418">Kinase</keyword>
<keyword evidence="6" id="KW-0808">Transferase</keyword>
<dbReference type="InterPro" id="IPR020422">
    <property type="entry name" value="TYR_PHOSPHATASE_DUAL_dom"/>
</dbReference>
<sequence>PIDANITYLRVPVLDSTLTNLSHYFHTIADTIEKTSLEGGRVLIHCIAGVSRSVSLCLAYLVKHRNLSLREAYQHVERRRPCIQPNNSFFTQLIEFEVEMRGICSISMILDDGTKTYIPDIYECKFKDRMCCQLKLCQRRHYGTH</sequence>
<protein>
    <submittedName>
        <fullName evidence="6">MAP kinase phosphatase-like protein</fullName>
    </submittedName>
</protein>
<organism evidence="6">
    <name type="scientific">Maconellicoccus hirsutus</name>
    <name type="common">Pink hibiscus mealybug</name>
    <dbReference type="NCBI Taxonomy" id="177089"/>
    <lineage>
        <taxon>Eukaryota</taxon>
        <taxon>Metazoa</taxon>
        <taxon>Ecdysozoa</taxon>
        <taxon>Arthropoda</taxon>
        <taxon>Hexapoda</taxon>
        <taxon>Insecta</taxon>
        <taxon>Pterygota</taxon>
        <taxon>Neoptera</taxon>
        <taxon>Paraneoptera</taxon>
        <taxon>Hemiptera</taxon>
        <taxon>Sternorrhyncha</taxon>
        <taxon>Coccoidea</taxon>
        <taxon>Pseudococcidae</taxon>
        <taxon>Maconellicoccus</taxon>
    </lineage>
</organism>
<accession>A3EXX6</accession>
<keyword evidence="3" id="KW-0904">Protein phosphatase</keyword>
<reference evidence="6" key="1">
    <citation type="submission" date="2006-10" db="EMBL/GenBank/DDBJ databases">
        <title>Expressed genes of the pink hibiscus mealybug, Maconellicoccus hirsutus.</title>
        <authorList>
            <person name="Hunter W.B."/>
            <person name="Hunnicutt L.E."/>
        </authorList>
    </citation>
    <scope>NUCLEOTIDE SEQUENCE</scope>
</reference>
<evidence type="ECO:0000259" key="4">
    <source>
        <dbReference type="PROSITE" id="PS50054"/>
    </source>
</evidence>
<dbReference type="InterPro" id="IPR052103">
    <property type="entry name" value="Dual_spec_Phospatases"/>
</dbReference>
<dbReference type="InterPro" id="IPR000340">
    <property type="entry name" value="Dual-sp_phosphatase_cat-dom"/>
</dbReference>
<evidence type="ECO:0000256" key="3">
    <source>
        <dbReference type="ARBA" id="ARBA00022912"/>
    </source>
</evidence>
<evidence type="ECO:0000313" key="6">
    <source>
        <dbReference type="EMBL" id="ABN12036.1"/>
    </source>
</evidence>